<dbReference type="GO" id="GO:0003723">
    <property type="term" value="F:RNA binding"/>
    <property type="evidence" value="ECO:0007669"/>
    <property type="project" value="UniProtKB-UniRule"/>
</dbReference>
<dbReference type="PANTHER" id="PTHR10501">
    <property type="entry name" value="U1 SMALL NUCLEAR RIBONUCLEOPROTEIN A/U2 SMALL NUCLEAR RIBONUCLEOPROTEIN B"/>
    <property type="match status" value="1"/>
</dbReference>
<evidence type="ECO:0000313" key="6">
    <source>
        <dbReference type="Proteomes" id="UP000019375"/>
    </source>
</evidence>
<keyword evidence="1 2" id="KW-0694">RNA-binding</keyword>
<dbReference type="InterPro" id="IPR035979">
    <property type="entry name" value="RBD_domain_sf"/>
</dbReference>
<dbReference type="Gene3D" id="3.30.70.330">
    <property type="match status" value="2"/>
</dbReference>
<evidence type="ECO:0000256" key="3">
    <source>
        <dbReference type="SAM" id="MobiDB-lite"/>
    </source>
</evidence>
<dbReference type="Proteomes" id="UP000019375">
    <property type="component" value="Unassembled WGS sequence"/>
</dbReference>
<dbReference type="InterPro" id="IPR012677">
    <property type="entry name" value="Nucleotide-bd_a/b_plait_sf"/>
</dbReference>
<dbReference type="SMART" id="SM00360">
    <property type="entry name" value="RRM"/>
    <property type="match status" value="2"/>
</dbReference>
<evidence type="ECO:0000256" key="2">
    <source>
        <dbReference type="PROSITE-ProRule" id="PRU00176"/>
    </source>
</evidence>
<feature type="compositionally biased region" description="Basic and acidic residues" evidence="3">
    <location>
        <begin position="174"/>
        <end position="183"/>
    </location>
</feature>
<gene>
    <name evidence="5" type="ORF">BN860_09604g</name>
</gene>
<dbReference type="OrthoDB" id="266020at2759"/>
<dbReference type="SUPFAM" id="SSF54928">
    <property type="entry name" value="RNA-binding domain, RBD"/>
    <property type="match status" value="1"/>
</dbReference>
<evidence type="ECO:0000313" key="5">
    <source>
        <dbReference type="EMBL" id="CDF89659.1"/>
    </source>
</evidence>
<organism evidence="5 6">
    <name type="scientific">Zygosaccharomyces bailii (strain CLIB 213 / ATCC 58445 / CBS 680 / BCRC 21525 / NBRC 1098 / NCYC 1416 / NRRL Y-2227)</name>
    <dbReference type="NCBI Taxonomy" id="1333698"/>
    <lineage>
        <taxon>Eukaryota</taxon>
        <taxon>Fungi</taxon>
        <taxon>Dikarya</taxon>
        <taxon>Ascomycota</taxon>
        <taxon>Saccharomycotina</taxon>
        <taxon>Saccharomycetes</taxon>
        <taxon>Saccharomycetales</taxon>
        <taxon>Saccharomycetaceae</taxon>
        <taxon>Zygosaccharomyces</taxon>
    </lineage>
</organism>
<reference evidence="6" key="1">
    <citation type="journal article" date="2013" name="Genome Announc.">
        <title>Genome sequence of the food spoilage yeast Zygosaccharomyces bailii CLIB 213(T).</title>
        <authorList>
            <person name="Galeote V."/>
            <person name="Bigey F."/>
            <person name="Devillers H."/>
            <person name="Neuveglise C."/>
            <person name="Dequin S."/>
        </authorList>
    </citation>
    <scope>NUCLEOTIDE SEQUENCE [LARGE SCALE GENOMIC DNA]</scope>
    <source>
        <strain evidence="6">CLIB 213 / ATCC 58445 / CBS 680 / CCRC 21525 / NBRC 1098 / NCYC 1416 / NRRL Y-2227</strain>
    </source>
</reference>
<dbReference type="InterPro" id="IPR000504">
    <property type="entry name" value="RRM_dom"/>
</dbReference>
<protein>
    <submittedName>
        <fullName evidence="5">ZYBA0S04-09604g1_1</fullName>
    </submittedName>
</protein>
<evidence type="ECO:0000259" key="4">
    <source>
        <dbReference type="PROSITE" id="PS50102"/>
    </source>
</evidence>
<keyword evidence="6" id="KW-1185">Reference proteome</keyword>
<dbReference type="AlphaFoldDB" id="A0A8J2T7N0"/>
<sequence>MSCLYLRNLPRRPGSRSNYIRVLLKHINEKNHYAVDYRLPLPRHELIGNGVAEPLDADNGIVDISVSKSFKMTSQCFVTFVDEEHASIFKARGLKIHGREIDMQWAKKNSLMGLALKSPEIMQSALASRRRRLNKEQLLLRRRQRRLRSKLRAKGLSKEEIAAATTKSSLRILPKRENRKSDSTSKLSNKVVSAENPPNKILLVQNLPQDVTLPQIEPLFAGDGLVEIRLVAVRHVAFVEYDSQQHATAKRNQLTVSYNWNGHTISIGYAK</sequence>
<dbReference type="CDD" id="cd12247">
    <property type="entry name" value="RRM2_U1A_like"/>
    <property type="match status" value="1"/>
</dbReference>
<dbReference type="Pfam" id="PF00076">
    <property type="entry name" value="RRM_1"/>
    <property type="match status" value="1"/>
</dbReference>
<feature type="region of interest" description="Disordered" evidence="3">
    <location>
        <begin position="172"/>
        <end position="191"/>
    </location>
</feature>
<proteinExistence type="predicted"/>
<feature type="domain" description="RRM" evidence="4">
    <location>
        <begin position="200"/>
        <end position="271"/>
    </location>
</feature>
<dbReference type="EMBL" id="HG316457">
    <property type="protein sequence ID" value="CDF89659.1"/>
    <property type="molecule type" value="Genomic_DNA"/>
</dbReference>
<evidence type="ECO:0000256" key="1">
    <source>
        <dbReference type="ARBA" id="ARBA00022884"/>
    </source>
</evidence>
<name>A0A8J2T7N0_ZYGB2</name>
<accession>A0A8J2T7N0</accession>
<dbReference type="PROSITE" id="PS50102">
    <property type="entry name" value="RRM"/>
    <property type="match status" value="1"/>
</dbReference>